<dbReference type="AlphaFoldDB" id="A0A2W1BAA7"/>
<organism evidence="3 4">
    <name type="scientific">Helicoverpa armigera</name>
    <name type="common">Cotton bollworm</name>
    <name type="synonym">Heliothis armigera</name>
    <dbReference type="NCBI Taxonomy" id="29058"/>
    <lineage>
        <taxon>Eukaryota</taxon>
        <taxon>Metazoa</taxon>
        <taxon>Ecdysozoa</taxon>
        <taxon>Arthropoda</taxon>
        <taxon>Hexapoda</taxon>
        <taxon>Insecta</taxon>
        <taxon>Pterygota</taxon>
        <taxon>Neoptera</taxon>
        <taxon>Endopterygota</taxon>
        <taxon>Lepidoptera</taxon>
        <taxon>Glossata</taxon>
        <taxon>Ditrysia</taxon>
        <taxon>Noctuoidea</taxon>
        <taxon>Noctuidae</taxon>
        <taxon>Heliothinae</taxon>
        <taxon>Helicoverpa</taxon>
    </lineage>
</organism>
<protein>
    <recommendedName>
        <fullName evidence="5">RRM domain-containing protein</fullName>
    </recommendedName>
</protein>
<evidence type="ECO:0000313" key="3">
    <source>
        <dbReference type="EMBL" id="PZC71611.1"/>
    </source>
</evidence>
<dbReference type="PANTHER" id="PTHR14398:SF0">
    <property type="entry name" value="ZINC FINGER PROTEIN SWM"/>
    <property type="match status" value="1"/>
</dbReference>
<dbReference type="EMBL" id="KZ150286">
    <property type="protein sequence ID" value="PZC71611.1"/>
    <property type="molecule type" value="Genomic_DNA"/>
</dbReference>
<dbReference type="GO" id="GO:0003723">
    <property type="term" value="F:RNA binding"/>
    <property type="evidence" value="ECO:0007669"/>
    <property type="project" value="UniProtKB-KW"/>
</dbReference>
<proteinExistence type="predicted"/>
<evidence type="ECO:0000256" key="1">
    <source>
        <dbReference type="ARBA" id="ARBA00022884"/>
    </source>
</evidence>
<feature type="compositionally biased region" description="Acidic residues" evidence="2">
    <location>
        <begin position="138"/>
        <end position="147"/>
    </location>
</feature>
<accession>A0A2W1BAA7</accession>
<name>A0A2W1BAA7_HELAM</name>
<dbReference type="PANTHER" id="PTHR14398">
    <property type="entry name" value="RNA RECOGNITION RRM/RNP DOMAIN"/>
    <property type="match status" value="1"/>
</dbReference>
<feature type="region of interest" description="Disordered" evidence="2">
    <location>
        <begin position="63"/>
        <end position="153"/>
    </location>
</feature>
<dbReference type="GO" id="GO:0005634">
    <property type="term" value="C:nucleus"/>
    <property type="evidence" value="ECO:0007669"/>
    <property type="project" value="TreeGrafter"/>
</dbReference>
<evidence type="ECO:0008006" key="5">
    <source>
        <dbReference type="Google" id="ProtNLM"/>
    </source>
</evidence>
<dbReference type="OrthoDB" id="443401at2759"/>
<dbReference type="Proteomes" id="UP000249218">
    <property type="component" value="Unassembled WGS sequence"/>
</dbReference>
<evidence type="ECO:0000256" key="2">
    <source>
        <dbReference type="SAM" id="MobiDB-lite"/>
    </source>
</evidence>
<keyword evidence="1" id="KW-0694">RNA-binding</keyword>
<sequence>MFSVNQSVDHRPKALLISGFEADELEALITHFSYKSRQHAEHAIANGKHYNDRTLSITWTANTNASANNAARPADARPARNGDQRDDKDEITWTANTNASANNAARPADARPARNGEQRDDKDETPAELPEDTLLRFDEEEEDDADEDRSWRR</sequence>
<feature type="compositionally biased region" description="Basic and acidic residues" evidence="2">
    <location>
        <begin position="74"/>
        <end position="91"/>
    </location>
</feature>
<reference evidence="3 4" key="1">
    <citation type="journal article" date="2017" name="BMC Biol.">
        <title>Genomic innovations, transcriptional plasticity and gene loss underlying the evolution and divergence of two highly polyphagous and invasive Helicoverpa pest species.</title>
        <authorList>
            <person name="Pearce S.L."/>
            <person name="Clarke D.F."/>
            <person name="East P.D."/>
            <person name="Elfekih S."/>
            <person name="Gordon K.H."/>
            <person name="Jermiin L.S."/>
            <person name="McGaughran A."/>
            <person name="Oakeshott J.G."/>
            <person name="Papanikolaou A."/>
            <person name="Perera O.P."/>
            <person name="Rane R.V."/>
            <person name="Richards S."/>
            <person name="Tay W.T."/>
            <person name="Walsh T.K."/>
            <person name="Anderson A."/>
            <person name="Anderson C.J."/>
            <person name="Asgari S."/>
            <person name="Board P.G."/>
            <person name="Bretschneider A."/>
            <person name="Campbell P.M."/>
            <person name="Chertemps T."/>
            <person name="Christeller J.T."/>
            <person name="Coppin C.W."/>
            <person name="Downes S.J."/>
            <person name="Duan G."/>
            <person name="Farnsworth C.A."/>
            <person name="Good R.T."/>
            <person name="Han L.B."/>
            <person name="Han Y.C."/>
            <person name="Hatje K."/>
            <person name="Horne I."/>
            <person name="Huang Y.P."/>
            <person name="Hughes D.S."/>
            <person name="Jacquin-Joly E."/>
            <person name="James W."/>
            <person name="Jhangiani S."/>
            <person name="Kollmar M."/>
            <person name="Kuwar S.S."/>
            <person name="Li S."/>
            <person name="Liu N.Y."/>
            <person name="Maibeche M.T."/>
            <person name="Miller J.R."/>
            <person name="Montagne N."/>
            <person name="Perry T."/>
            <person name="Qu J."/>
            <person name="Song S.V."/>
            <person name="Sutton G.G."/>
            <person name="Vogel H."/>
            <person name="Walenz B.P."/>
            <person name="Xu W."/>
            <person name="Zhang H.J."/>
            <person name="Zou Z."/>
            <person name="Batterham P."/>
            <person name="Edwards O.R."/>
            <person name="Feyereisen R."/>
            <person name="Gibbs R.A."/>
            <person name="Heckel D.G."/>
            <person name="McGrath A."/>
            <person name="Robin C."/>
            <person name="Scherer S.E."/>
            <person name="Worley K.C."/>
            <person name="Wu Y.D."/>
        </authorList>
    </citation>
    <scope>NUCLEOTIDE SEQUENCE [LARGE SCALE GENOMIC DNA]</scope>
    <source>
        <strain evidence="3">Harm_GR_Male_#8</strain>
        <tissue evidence="3">Whole organism</tissue>
    </source>
</reference>
<feature type="compositionally biased region" description="Low complexity" evidence="2">
    <location>
        <begin position="63"/>
        <end position="73"/>
    </location>
</feature>
<feature type="compositionally biased region" description="Basic and acidic residues" evidence="2">
    <location>
        <begin position="108"/>
        <end position="125"/>
    </location>
</feature>
<keyword evidence="4" id="KW-1185">Reference proteome</keyword>
<feature type="compositionally biased region" description="Low complexity" evidence="2">
    <location>
        <begin position="94"/>
        <end position="107"/>
    </location>
</feature>
<dbReference type="InterPro" id="IPR045137">
    <property type="entry name" value="RBM26/27"/>
</dbReference>
<gene>
    <name evidence="3" type="primary">HaOG212889</name>
    <name evidence="3" type="ORF">B5X24_HaOG212889</name>
</gene>
<evidence type="ECO:0000313" key="4">
    <source>
        <dbReference type="Proteomes" id="UP000249218"/>
    </source>
</evidence>